<keyword evidence="3" id="KW-1185">Reference proteome</keyword>
<dbReference type="RefSeq" id="WP_377734419.1">
    <property type="nucleotide sequence ID" value="NZ_JBHSRI010000018.1"/>
</dbReference>
<evidence type="ECO:0008006" key="4">
    <source>
        <dbReference type="Google" id="ProtNLM"/>
    </source>
</evidence>
<evidence type="ECO:0000313" key="2">
    <source>
        <dbReference type="EMBL" id="MFC6040119.1"/>
    </source>
</evidence>
<name>A0ABW1L8S4_9BACL</name>
<keyword evidence="1" id="KW-0175">Coiled coil</keyword>
<sequence>MNFLEKMSGLFKKIDEIDARYEKALQEKEQSLLVLQSEIQNKQKEVTELHKMKIFGDITESFFDEKNEAFLKLQAKYRQSQTEVEMIKQYGISDVTELMAEIETTRKEHSVEESKAIRALKVEALQAKETYLKTLHDVGIRHNKAIAPSIRFQHLQKRLGLVKNVYITDTFESLNTISVNNGGYVNLRVEQIEVHEAIKAGTMNGDLRRVLKEARENGTLK</sequence>
<organism evidence="2 3">
    <name type="scientific">Paenisporosarcina macmurdoensis</name>
    <dbReference type="NCBI Taxonomy" id="212659"/>
    <lineage>
        <taxon>Bacteria</taxon>
        <taxon>Bacillati</taxon>
        <taxon>Bacillota</taxon>
        <taxon>Bacilli</taxon>
        <taxon>Bacillales</taxon>
        <taxon>Caryophanaceae</taxon>
        <taxon>Paenisporosarcina</taxon>
    </lineage>
</organism>
<proteinExistence type="predicted"/>
<feature type="coiled-coil region" evidence="1">
    <location>
        <begin position="25"/>
        <end position="52"/>
    </location>
</feature>
<protein>
    <recommendedName>
        <fullName evidence="4">PspA/IM30 family protein</fullName>
    </recommendedName>
</protein>
<evidence type="ECO:0000313" key="3">
    <source>
        <dbReference type="Proteomes" id="UP001596170"/>
    </source>
</evidence>
<accession>A0ABW1L8S4</accession>
<dbReference type="EMBL" id="JBHSRI010000018">
    <property type="protein sequence ID" value="MFC6040119.1"/>
    <property type="molecule type" value="Genomic_DNA"/>
</dbReference>
<comment type="caution">
    <text evidence="2">The sequence shown here is derived from an EMBL/GenBank/DDBJ whole genome shotgun (WGS) entry which is preliminary data.</text>
</comment>
<evidence type="ECO:0000256" key="1">
    <source>
        <dbReference type="SAM" id="Coils"/>
    </source>
</evidence>
<gene>
    <name evidence="2" type="ORF">ACFPYN_11875</name>
</gene>
<reference evidence="3" key="1">
    <citation type="journal article" date="2019" name="Int. J. Syst. Evol. Microbiol.">
        <title>The Global Catalogue of Microorganisms (GCM) 10K type strain sequencing project: providing services to taxonomists for standard genome sequencing and annotation.</title>
        <authorList>
            <consortium name="The Broad Institute Genomics Platform"/>
            <consortium name="The Broad Institute Genome Sequencing Center for Infectious Disease"/>
            <person name="Wu L."/>
            <person name="Ma J."/>
        </authorList>
    </citation>
    <scope>NUCLEOTIDE SEQUENCE [LARGE SCALE GENOMIC DNA]</scope>
    <source>
        <strain evidence="3">CCUG 54527</strain>
    </source>
</reference>
<dbReference type="Proteomes" id="UP001596170">
    <property type="component" value="Unassembled WGS sequence"/>
</dbReference>